<keyword evidence="3" id="KW-1185">Reference proteome</keyword>
<evidence type="ECO:0000313" key="3">
    <source>
        <dbReference type="Proteomes" id="UP000050525"/>
    </source>
</evidence>
<protein>
    <submittedName>
        <fullName evidence="2">Uncharacterized protein</fullName>
    </submittedName>
</protein>
<reference evidence="2 3" key="1">
    <citation type="journal article" date="2012" name="Genome Biol.">
        <title>Sequencing three crocodilian genomes to illuminate the evolution of archosaurs and amniotes.</title>
        <authorList>
            <person name="St John J.A."/>
            <person name="Braun E.L."/>
            <person name="Isberg S.R."/>
            <person name="Miles L.G."/>
            <person name="Chong A.Y."/>
            <person name="Gongora J."/>
            <person name="Dalzell P."/>
            <person name="Moran C."/>
            <person name="Bed'hom B."/>
            <person name="Abzhanov A."/>
            <person name="Burgess S.C."/>
            <person name="Cooksey A.M."/>
            <person name="Castoe T.A."/>
            <person name="Crawford N.G."/>
            <person name="Densmore L.D."/>
            <person name="Drew J.C."/>
            <person name="Edwards S.V."/>
            <person name="Faircloth B.C."/>
            <person name="Fujita M.K."/>
            <person name="Greenwold M.J."/>
            <person name="Hoffmann F.G."/>
            <person name="Howard J.M."/>
            <person name="Iguchi T."/>
            <person name="Janes D.E."/>
            <person name="Khan S.Y."/>
            <person name="Kohno S."/>
            <person name="de Koning A.J."/>
            <person name="Lance S.L."/>
            <person name="McCarthy F.M."/>
            <person name="McCormack J.E."/>
            <person name="Merchant M.E."/>
            <person name="Peterson D.G."/>
            <person name="Pollock D.D."/>
            <person name="Pourmand N."/>
            <person name="Raney B.J."/>
            <person name="Roessler K.A."/>
            <person name="Sanford J.R."/>
            <person name="Sawyer R.H."/>
            <person name="Schmidt C.J."/>
            <person name="Triplett E.W."/>
            <person name="Tuberville T.D."/>
            <person name="Venegas-Anaya M."/>
            <person name="Howard J.T."/>
            <person name="Jarvis E.D."/>
            <person name="Guillette L.J.Jr."/>
            <person name="Glenn T.C."/>
            <person name="Green R.E."/>
            <person name="Ray D.A."/>
        </authorList>
    </citation>
    <scope>NUCLEOTIDE SEQUENCE [LARGE SCALE GENOMIC DNA]</scope>
    <source>
        <strain evidence="2">KSC_2009_1</strain>
    </source>
</reference>
<dbReference type="Proteomes" id="UP000050525">
    <property type="component" value="Unassembled WGS sequence"/>
</dbReference>
<feature type="region of interest" description="Disordered" evidence="1">
    <location>
        <begin position="1"/>
        <end position="32"/>
    </location>
</feature>
<sequence>MTNQLQLLPDGNPLTEPEATCRNAGTGGPLITPPVGNFSKDAERDSSAYWAQSVSQGIFFLAAPDTGTGSPDAVPAFDDRTQSLQCPGLCRKEEVEKRTRGHFCICDSH</sequence>
<accession>A0A151M1D9</accession>
<gene>
    <name evidence="2" type="ORF">Y1Q_0008468</name>
</gene>
<dbReference type="AlphaFoldDB" id="A0A151M1D9"/>
<name>A0A151M1D9_ALLMI</name>
<organism evidence="2 3">
    <name type="scientific">Alligator mississippiensis</name>
    <name type="common">American alligator</name>
    <dbReference type="NCBI Taxonomy" id="8496"/>
    <lineage>
        <taxon>Eukaryota</taxon>
        <taxon>Metazoa</taxon>
        <taxon>Chordata</taxon>
        <taxon>Craniata</taxon>
        <taxon>Vertebrata</taxon>
        <taxon>Euteleostomi</taxon>
        <taxon>Archelosauria</taxon>
        <taxon>Archosauria</taxon>
        <taxon>Crocodylia</taxon>
        <taxon>Alligatoridae</taxon>
        <taxon>Alligatorinae</taxon>
        <taxon>Alligator</taxon>
    </lineage>
</organism>
<dbReference type="EMBL" id="AKHW03006817">
    <property type="protein sequence ID" value="KYO18334.1"/>
    <property type="molecule type" value="Genomic_DNA"/>
</dbReference>
<evidence type="ECO:0000313" key="2">
    <source>
        <dbReference type="EMBL" id="KYO18334.1"/>
    </source>
</evidence>
<comment type="caution">
    <text evidence="2">The sequence shown here is derived from an EMBL/GenBank/DDBJ whole genome shotgun (WGS) entry which is preliminary data.</text>
</comment>
<evidence type="ECO:0000256" key="1">
    <source>
        <dbReference type="SAM" id="MobiDB-lite"/>
    </source>
</evidence>
<proteinExistence type="predicted"/>